<keyword evidence="4 7" id="KW-0472">Membrane</keyword>
<comment type="similarity">
    <text evidence="5">Belongs to the SAT4 family.</text>
</comment>
<dbReference type="PANTHER" id="PTHR33048:SF47">
    <property type="entry name" value="INTEGRAL MEMBRANE PROTEIN-RELATED"/>
    <property type="match status" value="1"/>
</dbReference>
<keyword evidence="10" id="KW-1185">Reference proteome</keyword>
<gene>
    <name evidence="9" type="ORF">CDEST_14054</name>
</gene>
<dbReference type="PANTHER" id="PTHR33048">
    <property type="entry name" value="PTH11-LIKE INTEGRAL MEMBRANE PROTEIN (AFU_ORTHOLOGUE AFUA_5G11245)"/>
    <property type="match status" value="1"/>
</dbReference>
<evidence type="ECO:0000313" key="10">
    <source>
        <dbReference type="Proteomes" id="UP001322277"/>
    </source>
</evidence>
<feature type="region of interest" description="Disordered" evidence="6">
    <location>
        <begin position="334"/>
        <end position="404"/>
    </location>
</feature>
<dbReference type="Proteomes" id="UP001322277">
    <property type="component" value="Chromosome 9"/>
</dbReference>
<organism evidence="9 10">
    <name type="scientific">Colletotrichum destructivum</name>
    <dbReference type="NCBI Taxonomy" id="34406"/>
    <lineage>
        <taxon>Eukaryota</taxon>
        <taxon>Fungi</taxon>
        <taxon>Dikarya</taxon>
        <taxon>Ascomycota</taxon>
        <taxon>Pezizomycotina</taxon>
        <taxon>Sordariomycetes</taxon>
        <taxon>Hypocreomycetidae</taxon>
        <taxon>Glomerellales</taxon>
        <taxon>Glomerellaceae</taxon>
        <taxon>Colletotrichum</taxon>
        <taxon>Colletotrichum destructivum species complex</taxon>
    </lineage>
</organism>
<feature type="transmembrane region" description="Helical" evidence="7">
    <location>
        <begin position="188"/>
        <end position="210"/>
    </location>
</feature>
<feature type="compositionally biased region" description="Polar residues" evidence="6">
    <location>
        <begin position="308"/>
        <end position="320"/>
    </location>
</feature>
<keyword evidence="2 7" id="KW-0812">Transmembrane</keyword>
<dbReference type="RefSeq" id="XP_062786261.1">
    <property type="nucleotide sequence ID" value="XM_062930210.1"/>
</dbReference>
<feature type="transmembrane region" description="Helical" evidence="7">
    <location>
        <begin position="138"/>
        <end position="158"/>
    </location>
</feature>
<evidence type="ECO:0000256" key="4">
    <source>
        <dbReference type="ARBA" id="ARBA00023136"/>
    </source>
</evidence>
<dbReference type="InterPro" id="IPR052337">
    <property type="entry name" value="SAT4-like"/>
</dbReference>
<reference evidence="10" key="1">
    <citation type="journal article" date="2023" name="bioRxiv">
        <title>Complete genome of the Medicago anthracnose fungus, Colletotrichum destructivum, reveals a mini-chromosome-like region within a core chromosome.</title>
        <authorList>
            <person name="Lapalu N."/>
            <person name="Simon A."/>
            <person name="Lu A."/>
            <person name="Plaumann P.-L."/>
            <person name="Amselem J."/>
            <person name="Pigne S."/>
            <person name="Auger A."/>
            <person name="Koch C."/>
            <person name="Dallery J.-F."/>
            <person name="O'Connell R.J."/>
        </authorList>
    </citation>
    <scope>NUCLEOTIDE SEQUENCE [LARGE SCALE GENOMIC DNA]</scope>
    <source>
        <strain evidence="10">CBS 520.97</strain>
    </source>
</reference>
<dbReference type="GO" id="GO:0016020">
    <property type="term" value="C:membrane"/>
    <property type="evidence" value="ECO:0007669"/>
    <property type="project" value="UniProtKB-SubCell"/>
</dbReference>
<evidence type="ECO:0000259" key="8">
    <source>
        <dbReference type="Pfam" id="PF20684"/>
    </source>
</evidence>
<feature type="region of interest" description="Disordered" evidence="6">
    <location>
        <begin position="299"/>
        <end position="320"/>
    </location>
</feature>
<feature type="transmembrane region" description="Helical" evidence="7">
    <location>
        <begin position="27"/>
        <end position="48"/>
    </location>
</feature>
<evidence type="ECO:0000256" key="2">
    <source>
        <dbReference type="ARBA" id="ARBA00022692"/>
    </source>
</evidence>
<evidence type="ECO:0000256" key="3">
    <source>
        <dbReference type="ARBA" id="ARBA00022989"/>
    </source>
</evidence>
<dbReference type="AlphaFoldDB" id="A0AAX4J0V6"/>
<feature type="transmembrane region" description="Helical" evidence="7">
    <location>
        <begin position="222"/>
        <end position="244"/>
    </location>
</feature>
<feature type="transmembrane region" description="Helical" evidence="7">
    <location>
        <begin position="109"/>
        <end position="126"/>
    </location>
</feature>
<dbReference type="InterPro" id="IPR049326">
    <property type="entry name" value="Rhodopsin_dom_fungi"/>
</dbReference>
<evidence type="ECO:0000256" key="7">
    <source>
        <dbReference type="SAM" id="Phobius"/>
    </source>
</evidence>
<dbReference type="EMBL" id="CP137313">
    <property type="protein sequence ID" value="WQF89040.1"/>
    <property type="molecule type" value="Genomic_DNA"/>
</dbReference>
<feature type="transmembrane region" description="Helical" evidence="7">
    <location>
        <begin position="60"/>
        <end position="76"/>
    </location>
</feature>
<feature type="compositionally biased region" description="Basic and acidic residues" evidence="6">
    <location>
        <begin position="362"/>
        <end position="376"/>
    </location>
</feature>
<sequence>MIAGHRFNMLAHGDSLLFHPSSAGHHIFDLNLALIIVSTILISLRIIVRKFVVKAMGWDDLIAIVAWGLCVTLSALEMDTTNYGTGAQMEDVPRETMLQFLKRLSIMELVYLIASGAVRLSILAFLPRLSKNKIYRWIIYGLSFIVVVVSLTGFFFVLTECSQIPDVFNYDASWRQCKDKSEEQSMMLAHAIISIFVDCMLVALPLWVVTNYLKMGVKAIQILIVFSFGIFAVATGIVRLSIIITTDFSVNTTYKMLTVAAWTDAELHVGLWVGCFPALQPLLRQASLALGLRSQLDSRAPTSKRDTTVSTDTSNRKSVTNRWSRSSGYFWSIGGRPNREAGGGGGRVEVERGTSGGVEMTDLEKGGDRGLNREQTDISVDIDLGERPNTGWGAETGADANGQR</sequence>
<protein>
    <recommendedName>
        <fullName evidence="8">Rhodopsin domain-containing protein</fullName>
    </recommendedName>
</protein>
<dbReference type="Pfam" id="PF20684">
    <property type="entry name" value="Fung_rhodopsin"/>
    <property type="match status" value="1"/>
</dbReference>
<evidence type="ECO:0000256" key="5">
    <source>
        <dbReference type="ARBA" id="ARBA00038359"/>
    </source>
</evidence>
<feature type="domain" description="Rhodopsin" evidence="8">
    <location>
        <begin position="44"/>
        <end position="284"/>
    </location>
</feature>
<keyword evidence="3 7" id="KW-1133">Transmembrane helix</keyword>
<dbReference type="GeneID" id="87950554"/>
<comment type="subcellular location">
    <subcellularLocation>
        <location evidence="1">Membrane</location>
        <topology evidence="1">Multi-pass membrane protein</topology>
    </subcellularLocation>
</comment>
<evidence type="ECO:0000313" key="9">
    <source>
        <dbReference type="EMBL" id="WQF89040.1"/>
    </source>
</evidence>
<accession>A0AAX4J0V6</accession>
<name>A0AAX4J0V6_9PEZI</name>
<evidence type="ECO:0000256" key="6">
    <source>
        <dbReference type="SAM" id="MobiDB-lite"/>
    </source>
</evidence>
<dbReference type="KEGG" id="cdet:87950554"/>
<proteinExistence type="inferred from homology"/>
<evidence type="ECO:0000256" key="1">
    <source>
        <dbReference type="ARBA" id="ARBA00004141"/>
    </source>
</evidence>